<dbReference type="KEGG" id="nta:107783122"/>
<protein>
    <recommendedName>
        <fullName evidence="3">Putative plant transposon protein domain-containing protein</fullName>
    </recommendedName>
</protein>
<dbReference type="RefSeq" id="XP_016459579.1">
    <property type="nucleotide sequence ID" value="XM_016604093.1"/>
</dbReference>
<feature type="compositionally biased region" description="Basic residues" evidence="2">
    <location>
        <begin position="31"/>
        <end position="40"/>
    </location>
</feature>
<dbReference type="OrthoDB" id="1227218at2759"/>
<gene>
    <name evidence="4" type="primary">LOC107783122</name>
</gene>
<keyword evidence="1" id="KW-0175">Coiled coil</keyword>
<dbReference type="AlphaFoldDB" id="A0A1S3Z5F2"/>
<organism evidence="4">
    <name type="scientific">Nicotiana tabacum</name>
    <name type="common">Common tobacco</name>
    <dbReference type="NCBI Taxonomy" id="4097"/>
    <lineage>
        <taxon>Eukaryota</taxon>
        <taxon>Viridiplantae</taxon>
        <taxon>Streptophyta</taxon>
        <taxon>Embryophyta</taxon>
        <taxon>Tracheophyta</taxon>
        <taxon>Spermatophyta</taxon>
        <taxon>Magnoliopsida</taxon>
        <taxon>eudicotyledons</taxon>
        <taxon>Gunneridae</taxon>
        <taxon>Pentapetalae</taxon>
        <taxon>asterids</taxon>
        <taxon>lamiids</taxon>
        <taxon>Solanales</taxon>
        <taxon>Solanaceae</taxon>
        <taxon>Nicotianoideae</taxon>
        <taxon>Nicotianeae</taxon>
        <taxon>Nicotiana</taxon>
    </lineage>
</organism>
<dbReference type="PaxDb" id="4097-A0A1S3Z5F2"/>
<feature type="coiled-coil region" evidence="1">
    <location>
        <begin position="427"/>
        <end position="461"/>
    </location>
</feature>
<feature type="compositionally biased region" description="Pro residues" evidence="2">
    <location>
        <begin position="9"/>
        <end position="26"/>
    </location>
</feature>
<name>A0A1S3Z5F2_TOBAC</name>
<dbReference type="Pfam" id="PF20167">
    <property type="entry name" value="Transposase_32"/>
    <property type="match status" value="1"/>
</dbReference>
<sequence length="475" mass="53520">MNNPQDNPRTPPPPIPSNSSTPPLPSTSPKLRLKRVKILARKTVASGALRKKLKRVEQSGKKSGGSGSGEAAEGLVNLSTQGDEPGSSTEETLADLLKKAGSESDLQKDLAESKKKKLTKGKGKVTESQRLWRLRRWNKSIMRKFNQWSGEEVEDDSDSEQDKLSTFGKRKILKGRLLKDLVEQGMMRLVDALAAQGWKDMVLQMDDRLARNEIIKFMTNVEVQDGKVSSLMKGVQVSFEAEKLGEILDIPSEGFDDYTRQRWPCLDSLPTALEITRRFCDAEDVNEARAVQKSEMRPQHKVLFEFVNKCLFPRQERRHIANYMNLVLMECLESGRQINWPAFIIKLLDRVINGSKAHATPYGFILTTIMDRFNMPMKKWEMASSKDHFGINTLIVCDYLVSAIPNEPGSSKKTSINSKVRALVQECEAKDAEIARFKARVVEVESEMDALGTELTKENEKNDGILHNMLNLLQA</sequence>
<evidence type="ECO:0000259" key="3">
    <source>
        <dbReference type="Pfam" id="PF20167"/>
    </source>
</evidence>
<reference evidence="4" key="1">
    <citation type="submission" date="2025-08" db="UniProtKB">
        <authorList>
            <consortium name="RefSeq"/>
        </authorList>
    </citation>
    <scope>IDENTIFICATION</scope>
</reference>
<evidence type="ECO:0000256" key="2">
    <source>
        <dbReference type="SAM" id="MobiDB-lite"/>
    </source>
</evidence>
<evidence type="ECO:0000313" key="4">
    <source>
        <dbReference type="RefSeq" id="XP_016459579.1"/>
    </source>
</evidence>
<dbReference type="OMA" id="MDDRLAR"/>
<feature type="compositionally biased region" description="Basic and acidic residues" evidence="2">
    <location>
        <begin position="96"/>
        <end position="113"/>
    </location>
</feature>
<proteinExistence type="predicted"/>
<feature type="region of interest" description="Disordered" evidence="2">
    <location>
        <begin position="1"/>
        <end position="122"/>
    </location>
</feature>
<feature type="compositionally biased region" description="Polar residues" evidence="2">
    <location>
        <begin position="77"/>
        <end position="91"/>
    </location>
</feature>
<feature type="domain" description="Putative plant transposon protein" evidence="3">
    <location>
        <begin position="214"/>
        <end position="373"/>
    </location>
</feature>
<accession>A0A1S3Z5F2</accession>
<evidence type="ECO:0000256" key="1">
    <source>
        <dbReference type="SAM" id="Coils"/>
    </source>
</evidence>
<dbReference type="InterPro" id="IPR046796">
    <property type="entry name" value="Transposase_32_dom"/>
</dbReference>